<dbReference type="EMBL" id="MN739793">
    <property type="protein sequence ID" value="QHT26494.1"/>
    <property type="molecule type" value="Genomic_DNA"/>
</dbReference>
<proteinExistence type="predicted"/>
<organism evidence="1">
    <name type="scientific">viral metagenome</name>
    <dbReference type="NCBI Taxonomy" id="1070528"/>
    <lineage>
        <taxon>unclassified sequences</taxon>
        <taxon>metagenomes</taxon>
        <taxon>organismal metagenomes</taxon>
    </lineage>
</organism>
<name>A0A6C0EBN0_9ZZZZ</name>
<dbReference type="AlphaFoldDB" id="A0A6C0EBN0"/>
<accession>A0A6C0EBN0</accession>
<sequence>MESVASTALSFKKSYEEWSNKLIDELLTKFTEGYPTDELIKWLNDNYVMTIKSSVELIRENHPSSFNINTIPSCGTEFVITNNKLDLKLPLLKRLFHRCLLQHKGAYWYCSAGNDNVIYIYPKGTAKNEIIKKYVDAVFSISDKDVNEVIGENREYLEKLIANVSFGDDWKKNPYFEGGECDYVLNCSHEEKMHLVCDQEEQLSGALDTINNMLPSESKYKFVVKNQKGHEYFIKLTKD</sequence>
<protein>
    <submittedName>
        <fullName evidence="1">Uncharacterized protein</fullName>
    </submittedName>
</protein>
<reference evidence="1" key="1">
    <citation type="journal article" date="2020" name="Nature">
        <title>Giant virus diversity and host interactions through global metagenomics.</title>
        <authorList>
            <person name="Schulz F."/>
            <person name="Roux S."/>
            <person name="Paez-Espino D."/>
            <person name="Jungbluth S."/>
            <person name="Walsh D.A."/>
            <person name="Denef V.J."/>
            <person name="McMahon K.D."/>
            <person name="Konstantinidis K.T."/>
            <person name="Eloe-Fadrosh E.A."/>
            <person name="Kyrpides N.C."/>
            <person name="Woyke T."/>
        </authorList>
    </citation>
    <scope>NUCLEOTIDE SEQUENCE</scope>
    <source>
        <strain evidence="1">GVMAG-M-3300023179-27</strain>
    </source>
</reference>
<evidence type="ECO:0000313" key="1">
    <source>
        <dbReference type="EMBL" id="QHT26494.1"/>
    </source>
</evidence>